<organism evidence="2 3">
    <name type="scientific">Clostridium ganghwense</name>
    <dbReference type="NCBI Taxonomy" id="312089"/>
    <lineage>
        <taxon>Bacteria</taxon>
        <taxon>Bacillati</taxon>
        <taxon>Bacillota</taxon>
        <taxon>Clostridia</taxon>
        <taxon>Eubacteriales</taxon>
        <taxon>Clostridiaceae</taxon>
        <taxon>Clostridium</taxon>
    </lineage>
</organism>
<dbReference type="InterPro" id="IPR025373">
    <property type="entry name" value="DUF4363"/>
</dbReference>
<accession>A0ABT4CKJ1</accession>
<dbReference type="RefSeq" id="WP_268047935.1">
    <property type="nucleotide sequence ID" value="NZ_JAPQES010000001.1"/>
</dbReference>
<evidence type="ECO:0000313" key="2">
    <source>
        <dbReference type="EMBL" id="MCY6369557.1"/>
    </source>
</evidence>
<dbReference type="EMBL" id="JAPQES010000001">
    <property type="protein sequence ID" value="MCY6369557.1"/>
    <property type="molecule type" value="Genomic_DNA"/>
</dbReference>
<sequence>MKNVIASFIIFLILIICILFSINYLEKTCSHYKNITSSLENTIKDGSWEESYEISIKLLKNWEKDSKVISIFIDHEYIDDMHVELLKLTQYVKYKNKSDSLASLHSIKFLIDDIIDFEKTTIQNIL</sequence>
<dbReference type="Proteomes" id="UP001079657">
    <property type="component" value="Unassembled WGS sequence"/>
</dbReference>
<keyword evidence="1" id="KW-0812">Transmembrane</keyword>
<protein>
    <submittedName>
        <fullName evidence="2">DUF4363 family protein</fullName>
    </submittedName>
</protein>
<evidence type="ECO:0000256" key="1">
    <source>
        <dbReference type="SAM" id="Phobius"/>
    </source>
</evidence>
<dbReference type="Pfam" id="PF14276">
    <property type="entry name" value="DUF4363"/>
    <property type="match status" value="1"/>
</dbReference>
<gene>
    <name evidence="2" type="ORF">OXH55_02700</name>
</gene>
<name>A0ABT4CKJ1_9CLOT</name>
<feature type="transmembrane region" description="Helical" evidence="1">
    <location>
        <begin position="6"/>
        <end position="25"/>
    </location>
</feature>
<proteinExistence type="predicted"/>
<keyword evidence="3" id="KW-1185">Reference proteome</keyword>
<reference evidence="2" key="1">
    <citation type="submission" date="2022-12" db="EMBL/GenBank/DDBJ databases">
        <authorList>
            <person name="Wang J."/>
        </authorList>
    </citation>
    <scope>NUCLEOTIDE SEQUENCE</scope>
    <source>
        <strain evidence="2">HY-42-06</strain>
    </source>
</reference>
<keyword evidence="1" id="KW-0472">Membrane</keyword>
<keyword evidence="1" id="KW-1133">Transmembrane helix</keyword>
<comment type="caution">
    <text evidence="2">The sequence shown here is derived from an EMBL/GenBank/DDBJ whole genome shotgun (WGS) entry which is preliminary data.</text>
</comment>
<evidence type="ECO:0000313" key="3">
    <source>
        <dbReference type="Proteomes" id="UP001079657"/>
    </source>
</evidence>